<dbReference type="AlphaFoldDB" id="A0A1G6VIG8"/>
<accession>A0A1G6VIG8</accession>
<evidence type="ECO:0000313" key="4">
    <source>
        <dbReference type="Proteomes" id="UP000199603"/>
    </source>
</evidence>
<feature type="chain" id="PRO_5011700931" evidence="2">
    <location>
        <begin position="21"/>
        <end position="191"/>
    </location>
</feature>
<dbReference type="STRING" id="265719.SAMN04488509_103101"/>
<name>A0A1G6VIG8_9GAMM</name>
<reference evidence="3 4" key="1">
    <citation type="submission" date="2016-10" db="EMBL/GenBank/DDBJ databases">
        <authorList>
            <person name="de Groot N.N."/>
        </authorList>
    </citation>
    <scope>NUCLEOTIDE SEQUENCE [LARGE SCALE GENOMIC DNA]</scope>
    <source>
        <strain evidence="3 4">DSM 16957</strain>
    </source>
</reference>
<evidence type="ECO:0000256" key="1">
    <source>
        <dbReference type="SAM" id="MobiDB-lite"/>
    </source>
</evidence>
<gene>
    <name evidence="3" type="ORF">SAMN04488509_103101</name>
</gene>
<organism evidence="3 4">
    <name type="scientific">Aquimonas voraii</name>
    <dbReference type="NCBI Taxonomy" id="265719"/>
    <lineage>
        <taxon>Bacteria</taxon>
        <taxon>Pseudomonadati</taxon>
        <taxon>Pseudomonadota</taxon>
        <taxon>Gammaproteobacteria</taxon>
        <taxon>Lysobacterales</taxon>
        <taxon>Lysobacteraceae</taxon>
        <taxon>Aquimonas</taxon>
    </lineage>
</organism>
<evidence type="ECO:0000256" key="2">
    <source>
        <dbReference type="SAM" id="SignalP"/>
    </source>
</evidence>
<proteinExistence type="predicted"/>
<feature type="region of interest" description="Disordered" evidence="1">
    <location>
        <begin position="24"/>
        <end position="45"/>
    </location>
</feature>
<dbReference type="Proteomes" id="UP000199603">
    <property type="component" value="Unassembled WGS sequence"/>
</dbReference>
<protein>
    <submittedName>
        <fullName evidence="3">Uncharacterized protein</fullName>
    </submittedName>
</protein>
<feature type="compositionally biased region" description="Low complexity" evidence="1">
    <location>
        <begin position="24"/>
        <end position="37"/>
    </location>
</feature>
<keyword evidence="2" id="KW-0732">Signal</keyword>
<sequence>MSLLRCIAFAIAFAAASVHASAEQPAAEPPAEASSEPTQEQRQAQRAEFIRRQIEVRRAQMRRNLDGEVRSLREPLWDGYVLEFEHNLLFEDVREQAGFDVREYELALRLVEPRVALATLMERLLDAGFTVEAPMGPPDARVLRFWREGRSMQDARFSVHVGERALGTRPSPVEQGATGVLILRLYERRSD</sequence>
<dbReference type="RefSeq" id="WP_091241160.1">
    <property type="nucleotide sequence ID" value="NZ_FNAG01000003.1"/>
</dbReference>
<keyword evidence="4" id="KW-1185">Reference proteome</keyword>
<feature type="signal peptide" evidence="2">
    <location>
        <begin position="1"/>
        <end position="20"/>
    </location>
</feature>
<evidence type="ECO:0000313" key="3">
    <source>
        <dbReference type="EMBL" id="SDD53334.1"/>
    </source>
</evidence>
<dbReference type="EMBL" id="FNAG01000003">
    <property type="protein sequence ID" value="SDD53334.1"/>
    <property type="molecule type" value="Genomic_DNA"/>
</dbReference>